<dbReference type="AlphaFoldDB" id="A0A4U8WDE3"/>
<organism evidence="2 3">
    <name type="scientific">Chryseobacterium taihuense</name>
    <dbReference type="NCBI Taxonomy" id="1141221"/>
    <lineage>
        <taxon>Bacteria</taxon>
        <taxon>Pseudomonadati</taxon>
        <taxon>Bacteroidota</taxon>
        <taxon>Flavobacteriia</taxon>
        <taxon>Flavobacteriales</taxon>
        <taxon>Weeksellaceae</taxon>
        <taxon>Chryseobacterium group</taxon>
        <taxon>Chryseobacterium</taxon>
    </lineage>
</organism>
<dbReference type="Proteomes" id="UP000290013">
    <property type="component" value="Chromosome"/>
</dbReference>
<gene>
    <name evidence="2" type="ORF">NCTC12078_00887</name>
</gene>
<evidence type="ECO:0000259" key="1">
    <source>
        <dbReference type="Pfam" id="PF14279"/>
    </source>
</evidence>
<dbReference type="InterPro" id="IPR029471">
    <property type="entry name" value="HNH_5"/>
</dbReference>
<sequence>MNTCYSCKTTLDAEKQSVEHIIPNSLGGKLKSKKLLCVECNNKLGEEIDAELGRQLNPFMNLFMLDRERGKYNPIKGSTDDGEEFILDGIEIKSQPKIKFTDNHVSFSGNDEKDVKNYFKGLLKKYPNLNIEEIINTANKGKYYLNKPIRIKMAFGGEVFFRAIAKIFVNFYLVSGGDQSYIQDVISYIKGDVVVDKVWHNYELDNENLIVKKDYVYHFIKVEANPKEKVLYGYIELFGAHKFLILLNNNYDGEYFRKQYFYDLLKKETIHNDVNLDYSSSEVNRILNIKDNKYLISKIQNSMQRYFSASHLLHQDLVMQKIIKECVNDILSQNTDEKMTKELLSELTHEINTQLAIFLTKNNSNKDKLYF</sequence>
<feature type="domain" description="HNH endonuclease 5" evidence="1">
    <location>
        <begin position="4"/>
        <end position="56"/>
    </location>
</feature>
<dbReference type="Gene3D" id="1.10.30.50">
    <property type="match status" value="1"/>
</dbReference>
<evidence type="ECO:0000313" key="2">
    <source>
        <dbReference type="EMBL" id="VFB02905.1"/>
    </source>
</evidence>
<evidence type="ECO:0000313" key="3">
    <source>
        <dbReference type="Proteomes" id="UP000290013"/>
    </source>
</evidence>
<reference evidence="2 3" key="1">
    <citation type="submission" date="2019-02" db="EMBL/GenBank/DDBJ databases">
        <authorList>
            <consortium name="Pathogen Informatics"/>
        </authorList>
    </citation>
    <scope>NUCLEOTIDE SEQUENCE [LARGE SCALE GENOMIC DNA]</scope>
    <source>
        <strain evidence="2 3">3012STDY6944375</strain>
    </source>
</reference>
<dbReference type="KEGG" id="ctai:NCTC12078_00887"/>
<protein>
    <recommendedName>
        <fullName evidence="1">HNH endonuclease 5 domain-containing protein</fullName>
    </recommendedName>
</protein>
<proteinExistence type="predicted"/>
<dbReference type="RefSeq" id="WP_130913639.1">
    <property type="nucleotide sequence ID" value="NZ_LR215974.1"/>
</dbReference>
<accession>A0A4U8WDE3</accession>
<dbReference type="Pfam" id="PF14279">
    <property type="entry name" value="HNH_5"/>
    <property type="match status" value="1"/>
</dbReference>
<dbReference type="EMBL" id="LR215974">
    <property type="protein sequence ID" value="VFB02905.1"/>
    <property type="molecule type" value="Genomic_DNA"/>
</dbReference>
<name>A0A4U8WDE3_9FLAO</name>